<evidence type="ECO:0000313" key="3">
    <source>
        <dbReference type="Proteomes" id="UP000043764"/>
    </source>
</evidence>
<evidence type="ECO:0000256" key="1">
    <source>
        <dbReference type="SAM" id="SignalP"/>
    </source>
</evidence>
<protein>
    <submittedName>
        <fullName evidence="2">Uncharacterized protein</fullName>
    </submittedName>
</protein>
<proteinExistence type="predicted"/>
<keyword evidence="1" id="KW-0732">Signal</keyword>
<keyword evidence="3" id="KW-1185">Reference proteome</keyword>
<gene>
    <name evidence="2" type="ORF">NIT7321_00619</name>
</gene>
<accession>A0A0H5DE57</accession>
<evidence type="ECO:0000313" key="2">
    <source>
        <dbReference type="EMBL" id="CRL09785.1"/>
    </source>
</evidence>
<feature type="signal peptide" evidence="1">
    <location>
        <begin position="1"/>
        <end position="31"/>
    </location>
</feature>
<dbReference type="Proteomes" id="UP000043764">
    <property type="component" value="Unassembled WGS sequence"/>
</dbReference>
<feature type="chain" id="PRO_5005218283" evidence="1">
    <location>
        <begin position="32"/>
        <end position="161"/>
    </location>
</feature>
<name>A0A0H5DE57_9RHOB</name>
<dbReference type="STRING" id="481446.NIT7645_00397"/>
<sequence length="161" mass="17306">MVGLSKITSLFGAKVGAAFVLGLSAGTPAHALDGEFHCHVKSLSSHGWIPREIHLSFKDGWKGEVSHDGNFSALSGQKLSAGFFEMGPTSYRISWLIKMPSFGNGGDLGEIHYRAILNTRNMKLSVQVISDVVDMDQPRGVGECSRLISEMVIEEAAADQG</sequence>
<organism evidence="2 3">
    <name type="scientific">Phaeobacter italicus</name>
    <dbReference type="NCBI Taxonomy" id="481446"/>
    <lineage>
        <taxon>Bacteria</taxon>
        <taxon>Pseudomonadati</taxon>
        <taxon>Pseudomonadota</taxon>
        <taxon>Alphaproteobacteria</taxon>
        <taxon>Rhodobacterales</taxon>
        <taxon>Roseobacteraceae</taxon>
        <taxon>Phaeobacter</taxon>
    </lineage>
</organism>
<dbReference type="RefSeq" id="WP_050672554.1">
    <property type="nucleotide sequence ID" value="NZ_CVRL01000006.1"/>
</dbReference>
<dbReference type="AlphaFoldDB" id="A0A0H5DE57"/>
<reference evidence="3" key="1">
    <citation type="submission" date="2015-05" db="EMBL/GenBank/DDBJ databases">
        <authorList>
            <person name="Rodrigo-Torres Lidia"/>
            <person name="Arahal R.David."/>
        </authorList>
    </citation>
    <scope>NUCLEOTIDE SEQUENCE [LARGE SCALE GENOMIC DNA]</scope>
    <source>
        <strain evidence="3">CECT 7321</strain>
    </source>
</reference>
<dbReference type="EMBL" id="CVRL01000006">
    <property type="protein sequence ID" value="CRL09785.1"/>
    <property type="molecule type" value="Genomic_DNA"/>
</dbReference>